<feature type="compositionally biased region" description="Basic and acidic residues" evidence="11">
    <location>
        <begin position="732"/>
        <end position="813"/>
    </location>
</feature>
<dbReference type="CDD" id="cd07840">
    <property type="entry name" value="STKc_CDK9_like"/>
    <property type="match status" value="1"/>
</dbReference>
<dbReference type="InterPro" id="IPR011009">
    <property type="entry name" value="Kinase-like_dom_sf"/>
</dbReference>
<evidence type="ECO:0000259" key="12">
    <source>
        <dbReference type="PROSITE" id="PS50011"/>
    </source>
</evidence>
<dbReference type="Gene3D" id="3.30.200.20">
    <property type="entry name" value="Phosphorylase Kinase, domain 1"/>
    <property type="match status" value="1"/>
</dbReference>
<feature type="compositionally biased region" description="Basic residues" evidence="11">
    <location>
        <begin position="371"/>
        <end position="385"/>
    </location>
</feature>
<feature type="compositionally biased region" description="Polar residues" evidence="11">
    <location>
        <begin position="435"/>
        <end position="449"/>
    </location>
</feature>
<dbReference type="FunFam" id="3.30.200.20:FF:000270">
    <property type="entry name" value="Serine/threonine-protein kinase bur1"/>
    <property type="match status" value="1"/>
</dbReference>
<dbReference type="AlphaFoldDB" id="A0A3D8T3F3"/>
<feature type="region of interest" description="Disordered" evidence="11">
    <location>
        <begin position="1154"/>
        <end position="1206"/>
    </location>
</feature>
<evidence type="ECO:0000313" key="14">
    <source>
        <dbReference type="Proteomes" id="UP000256690"/>
    </source>
</evidence>
<dbReference type="SUPFAM" id="SSF56112">
    <property type="entry name" value="Protein kinase-like (PK-like)"/>
    <property type="match status" value="1"/>
</dbReference>
<sequence>MTRVAHFQLALRGKEGFRRRALFSPATNISSEVSNHICVVRAALWHKSPQPGQITAQSKTVCQRNGSAALYATRILPVRALSQALYWLPLSSYSALGFFFIDSTTSSAREPCLTSNPEKPPFRTTQSPRKTQQQLTRQSRRTRTAAESHPLCSSAELATLSPPGISHHRVAGSDDYMAGSHRSPVLKDQWRGTGDVGDQRGRERPSRPRGSHRDRGRDRFRDQDRHHHNRPKDDRPDRSSRSPPPRSFPGPDNKPQHRDFSTNVSSTRASSGPSHPEIRSSQNPNRLHSPERTGQRDPNTHMGPTGRDYRREDSPSAPPSKRQRTHSPPPNGFQGRPPTHPRGAPPRHGFDFDRGPPHSRGRGGRPPGRGRPGRRPSPRRGRDRRKHESGPRDSSRHRHSRSPDWEDKPPMHPKRRYHSPRPDESDRNLFPRSPSRVSAGTLDSKTSALSRRGSKSDIAMQPPPSPSRPNLDHATEGHGARISERNRASRSPDNSYHGSTRSSSPYPAARGGRSGQHSSQTGQHRSNNLPERGSPSNLPNSQSSSFHHAAPSLSHRDGQPRYHETHQDRRSSGLVPTAPLAHGRSRFSSPQRDTLDTRRRAAPPSPPPLGPAADNPPPPPPPTEPRSHREGYQNFSTHRPALRETRGADEGQRHDSSAGSGQTTQPDTRPPEPPTGPSKGGKISFAFKAKTGPPSAPKPVPDLAQRMLAREPPPRAAEPPRNKLSSGPPPRFKPEPRFDRRDRDRDRHRDRDRNRGRNDRRDYRDPRGPRDPRDYRDSRRDDRHVDPRDKRRNDRPSDVRPDRRHERSPEPVKRSKIMLRPKPRPTISEEFAKSDSVYFRKPGNESVIGAGTYGKVFKAIHVYTQRKVALKKIRMEGEKDGFPVTAVREIKLLQHLRNHNVVSLLEVMVEKNECFMVFEYLSHDLTGLINHPTFALTAAHKKDLAKQMFEGLHYLHHRGVLHRDIKAANILISNQGQLKYADFGLARFFSKSRQLDYTNRVITIWYRPPELLLGETQYGPAVDVWSAACVYVEMFTKKAVFPGEGGEISQLDKLYNTLGTPTRAEWPNIVEMPWFELMRPTERKKRIFEDVYRDILSPAALDMISQVFRYDPAKRPTAEDILAHPYFHSEEPSPQQPFELENIQGDWHEFESKALRKERDREARRAEYQKDKEKRKILAAQDERDSKRIKPDTSDGLPPSAPPAEQ</sequence>
<keyword evidence="3" id="KW-0723">Serine/threonine-protein kinase</keyword>
<keyword evidence="4" id="KW-0808">Transferase</keyword>
<dbReference type="EMBL" id="PVWQ01000001">
    <property type="protein sequence ID" value="RDW93082.1"/>
    <property type="molecule type" value="Genomic_DNA"/>
</dbReference>
<dbReference type="PROSITE" id="PS00108">
    <property type="entry name" value="PROTEIN_KINASE_ST"/>
    <property type="match status" value="1"/>
</dbReference>
<dbReference type="InterPro" id="IPR017441">
    <property type="entry name" value="Protein_kinase_ATP_BS"/>
</dbReference>
<feature type="compositionally biased region" description="Basic and acidic residues" evidence="11">
    <location>
        <begin position="197"/>
        <end position="240"/>
    </location>
</feature>
<feature type="domain" description="Protein kinase" evidence="12">
    <location>
        <begin position="842"/>
        <end position="1127"/>
    </location>
</feature>
<evidence type="ECO:0000313" key="13">
    <source>
        <dbReference type="EMBL" id="RDW93082.1"/>
    </source>
</evidence>
<feature type="compositionally biased region" description="Basic and acidic residues" evidence="11">
    <location>
        <begin position="641"/>
        <end position="656"/>
    </location>
</feature>
<dbReference type="GeneID" id="38110774"/>
<dbReference type="InterPro" id="IPR008271">
    <property type="entry name" value="Ser/Thr_kinase_AS"/>
</dbReference>
<keyword evidence="7 10" id="KW-0067">ATP-binding</keyword>
<feature type="compositionally biased region" description="Pro residues" evidence="11">
    <location>
        <begin position="603"/>
        <end position="624"/>
    </location>
</feature>
<keyword evidence="14" id="KW-1185">Reference proteome</keyword>
<evidence type="ECO:0000256" key="9">
    <source>
        <dbReference type="ARBA" id="ARBA00048367"/>
    </source>
</evidence>
<feature type="compositionally biased region" description="Basic and acidic residues" evidence="11">
    <location>
        <begin position="1154"/>
        <end position="1193"/>
    </location>
</feature>
<proteinExistence type="inferred from homology"/>
<keyword evidence="6" id="KW-0418">Kinase</keyword>
<feature type="compositionally biased region" description="Low complexity" evidence="11">
    <location>
        <begin position="534"/>
        <end position="545"/>
    </location>
</feature>
<comment type="caution">
    <text evidence="13">The sequence shown here is derived from an EMBL/GenBank/DDBJ whole genome shotgun (WGS) entry which is preliminary data.</text>
</comment>
<evidence type="ECO:0000256" key="7">
    <source>
        <dbReference type="ARBA" id="ARBA00022840"/>
    </source>
</evidence>
<feature type="compositionally biased region" description="Basic and acidic residues" evidence="11">
    <location>
        <begin position="554"/>
        <end position="571"/>
    </location>
</feature>
<dbReference type="PROSITE" id="PS00107">
    <property type="entry name" value="PROTEIN_KINASE_ATP"/>
    <property type="match status" value="1"/>
</dbReference>
<feature type="compositionally biased region" description="Basic and acidic residues" evidence="11">
    <location>
        <begin position="401"/>
        <end position="410"/>
    </location>
</feature>
<dbReference type="Gene3D" id="1.10.510.10">
    <property type="entry name" value="Transferase(Phosphotransferase) domain 1"/>
    <property type="match status" value="1"/>
</dbReference>
<comment type="catalytic activity">
    <reaction evidence="9">
        <text>L-seryl-[protein] + ATP = O-phospho-L-seryl-[protein] + ADP + H(+)</text>
        <dbReference type="Rhea" id="RHEA:17989"/>
        <dbReference type="Rhea" id="RHEA-COMP:9863"/>
        <dbReference type="Rhea" id="RHEA-COMP:11604"/>
        <dbReference type="ChEBI" id="CHEBI:15378"/>
        <dbReference type="ChEBI" id="CHEBI:29999"/>
        <dbReference type="ChEBI" id="CHEBI:30616"/>
        <dbReference type="ChEBI" id="CHEBI:83421"/>
        <dbReference type="ChEBI" id="CHEBI:456216"/>
        <dbReference type="EC" id="2.7.11.22"/>
    </reaction>
</comment>
<feature type="compositionally biased region" description="Basic and acidic residues" evidence="11">
    <location>
        <begin position="470"/>
        <end position="487"/>
    </location>
</feature>
<dbReference type="RefSeq" id="XP_026608265.1">
    <property type="nucleotide sequence ID" value="XM_026742420.1"/>
</dbReference>
<evidence type="ECO:0000256" key="3">
    <source>
        <dbReference type="ARBA" id="ARBA00022527"/>
    </source>
</evidence>
<gene>
    <name evidence="13" type="ORF">DSM5745_00404</name>
</gene>
<feature type="compositionally biased region" description="Basic and acidic residues" evidence="11">
    <location>
        <begin position="420"/>
        <end position="429"/>
    </location>
</feature>
<accession>A0A3D8T3F3</accession>
<name>A0A3D8T3F3_9EURO</name>
<dbReference type="PANTHER" id="PTHR24056:SF546">
    <property type="entry name" value="CYCLIN-DEPENDENT KINASE 12"/>
    <property type="match status" value="1"/>
</dbReference>
<dbReference type="GO" id="GO:0008024">
    <property type="term" value="C:cyclin/CDK positive transcription elongation factor complex"/>
    <property type="evidence" value="ECO:0007669"/>
    <property type="project" value="TreeGrafter"/>
</dbReference>
<dbReference type="Proteomes" id="UP000256690">
    <property type="component" value="Unassembled WGS sequence"/>
</dbReference>
<evidence type="ECO:0000256" key="6">
    <source>
        <dbReference type="ARBA" id="ARBA00022777"/>
    </source>
</evidence>
<comment type="catalytic activity">
    <reaction evidence="8">
        <text>L-threonyl-[protein] + ATP = O-phospho-L-threonyl-[protein] + ADP + H(+)</text>
        <dbReference type="Rhea" id="RHEA:46608"/>
        <dbReference type="Rhea" id="RHEA-COMP:11060"/>
        <dbReference type="Rhea" id="RHEA-COMP:11605"/>
        <dbReference type="ChEBI" id="CHEBI:15378"/>
        <dbReference type="ChEBI" id="CHEBI:30013"/>
        <dbReference type="ChEBI" id="CHEBI:30616"/>
        <dbReference type="ChEBI" id="CHEBI:61977"/>
        <dbReference type="ChEBI" id="CHEBI:456216"/>
        <dbReference type="EC" id="2.7.11.22"/>
    </reaction>
</comment>
<feature type="compositionally biased region" description="Polar residues" evidence="11">
    <location>
        <begin position="108"/>
        <end position="130"/>
    </location>
</feature>
<feature type="compositionally biased region" description="Polar residues" evidence="11">
    <location>
        <begin position="261"/>
        <end position="286"/>
    </location>
</feature>
<dbReference type="GO" id="GO:0030332">
    <property type="term" value="F:cyclin binding"/>
    <property type="evidence" value="ECO:0007669"/>
    <property type="project" value="TreeGrafter"/>
</dbReference>
<reference evidence="13 14" key="1">
    <citation type="journal article" date="2018" name="IMA Fungus">
        <title>IMA Genome-F 9: Draft genome sequence of Annulohypoxylon stygium, Aspergillus mulundensis, Berkeleyomyces basicola (syn. Thielaviopsis basicola), Ceratocystis smalleyi, two Cercospora beticola strains, Coleophoma cylindrospora, Fusarium fracticaudum, Phialophora cf. hyalina, and Morchella septimelata.</title>
        <authorList>
            <person name="Wingfield B.D."/>
            <person name="Bills G.F."/>
            <person name="Dong Y."/>
            <person name="Huang W."/>
            <person name="Nel W.J."/>
            <person name="Swalarsk-Parry B.S."/>
            <person name="Vaghefi N."/>
            <person name="Wilken P.M."/>
            <person name="An Z."/>
            <person name="de Beer Z.W."/>
            <person name="De Vos L."/>
            <person name="Chen L."/>
            <person name="Duong T.A."/>
            <person name="Gao Y."/>
            <person name="Hammerbacher A."/>
            <person name="Kikkert J.R."/>
            <person name="Li Y."/>
            <person name="Li H."/>
            <person name="Li K."/>
            <person name="Li Q."/>
            <person name="Liu X."/>
            <person name="Ma X."/>
            <person name="Naidoo K."/>
            <person name="Pethybridge S.J."/>
            <person name="Sun J."/>
            <person name="Steenkamp E.T."/>
            <person name="van der Nest M.A."/>
            <person name="van Wyk S."/>
            <person name="Wingfield M.J."/>
            <person name="Xiong C."/>
            <person name="Yue Q."/>
            <person name="Zhang X."/>
        </authorList>
    </citation>
    <scope>NUCLEOTIDE SEQUENCE [LARGE SCALE GENOMIC DNA]</scope>
    <source>
        <strain evidence="13 14">DSM 5745</strain>
    </source>
</reference>
<evidence type="ECO:0000256" key="11">
    <source>
        <dbReference type="SAM" id="MobiDB-lite"/>
    </source>
</evidence>
<dbReference type="SMART" id="SM00220">
    <property type="entry name" value="S_TKc"/>
    <property type="match status" value="1"/>
</dbReference>
<dbReference type="PANTHER" id="PTHR24056">
    <property type="entry name" value="CELL DIVISION PROTEIN KINASE"/>
    <property type="match status" value="1"/>
</dbReference>
<dbReference type="GO" id="GO:0005524">
    <property type="term" value="F:ATP binding"/>
    <property type="evidence" value="ECO:0007669"/>
    <property type="project" value="UniProtKB-UniRule"/>
</dbReference>
<feature type="compositionally biased region" description="Basic and acidic residues" evidence="11">
    <location>
        <begin position="708"/>
        <end position="721"/>
    </location>
</feature>
<dbReference type="PROSITE" id="PS50011">
    <property type="entry name" value="PROTEIN_KINASE_DOM"/>
    <property type="match status" value="1"/>
</dbReference>
<feature type="region of interest" description="Disordered" evidence="11">
    <location>
        <begin position="108"/>
        <end position="822"/>
    </location>
</feature>
<dbReference type="STRING" id="1810919.A0A3D8T3F3"/>
<evidence type="ECO:0000256" key="1">
    <source>
        <dbReference type="ARBA" id="ARBA00006485"/>
    </source>
</evidence>
<feature type="compositionally biased region" description="Polar residues" evidence="11">
    <location>
        <begin position="515"/>
        <end position="529"/>
    </location>
</feature>
<dbReference type="Pfam" id="PF00069">
    <property type="entry name" value="Pkinase"/>
    <property type="match status" value="1"/>
</dbReference>
<keyword evidence="5 10" id="KW-0547">Nucleotide-binding</keyword>
<dbReference type="GO" id="GO:0032968">
    <property type="term" value="P:positive regulation of transcription elongation by RNA polymerase II"/>
    <property type="evidence" value="ECO:0007669"/>
    <property type="project" value="TreeGrafter"/>
</dbReference>
<organism evidence="13 14">
    <name type="scientific">Aspergillus mulundensis</name>
    <dbReference type="NCBI Taxonomy" id="1810919"/>
    <lineage>
        <taxon>Eukaryota</taxon>
        <taxon>Fungi</taxon>
        <taxon>Dikarya</taxon>
        <taxon>Ascomycota</taxon>
        <taxon>Pezizomycotina</taxon>
        <taxon>Eurotiomycetes</taxon>
        <taxon>Eurotiomycetidae</taxon>
        <taxon>Eurotiales</taxon>
        <taxon>Aspergillaceae</taxon>
        <taxon>Aspergillus</taxon>
        <taxon>Aspergillus subgen. Nidulantes</taxon>
    </lineage>
</organism>
<evidence type="ECO:0000256" key="10">
    <source>
        <dbReference type="PROSITE-ProRule" id="PRU10141"/>
    </source>
</evidence>
<comment type="similarity">
    <text evidence="1">Belongs to the protein kinase superfamily. CMGC Ser/Thr protein kinase family. CDC2/CDKX subfamily.</text>
</comment>
<evidence type="ECO:0000256" key="4">
    <source>
        <dbReference type="ARBA" id="ARBA00022679"/>
    </source>
</evidence>
<evidence type="ECO:0000256" key="2">
    <source>
        <dbReference type="ARBA" id="ARBA00012425"/>
    </source>
</evidence>
<dbReference type="GO" id="GO:0008353">
    <property type="term" value="F:RNA polymerase II CTD heptapeptide repeat kinase activity"/>
    <property type="evidence" value="ECO:0007669"/>
    <property type="project" value="TreeGrafter"/>
</dbReference>
<dbReference type="GO" id="GO:0004693">
    <property type="term" value="F:cyclin-dependent protein serine/threonine kinase activity"/>
    <property type="evidence" value="ECO:0007669"/>
    <property type="project" value="UniProtKB-EC"/>
</dbReference>
<protein>
    <recommendedName>
        <fullName evidence="2">cyclin-dependent kinase</fullName>
        <ecNumber evidence="2">2.7.11.22</ecNumber>
    </recommendedName>
</protein>
<dbReference type="EC" id="2.7.11.22" evidence="2"/>
<evidence type="ECO:0000256" key="5">
    <source>
        <dbReference type="ARBA" id="ARBA00022741"/>
    </source>
</evidence>
<feature type="compositionally biased region" description="Basic and acidic residues" evidence="11">
    <location>
        <begin position="288"/>
        <end position="299"/>
    </location>
</feature>
<dbReference type="OrthoDB" id="204883at2759"/>
<dbReference type="InterPro" id="IPR000719">
    <property type="entry name" value="Prot_kinase_dom"/>
</dbReference>
<dbReference type="FunFam" id="1.10.510.10:FF:000440">
    <property type="entry name" value="Serine/threonine-protein kinase bur1"/>
    <property type="match status" value="1"/>
</dbReference>
<feature type="compositionally biased region" description="Polar residues" evidence="11">
    <location>
        <begin position="489"/>
        <end position="505"/>
    </location>
</feature>
<evidence type="ECO:0000256" key="8">
    <source>
        <dbReference type="ARBA" id="ARBA00047811"/>
    </source>
</evidence>
<dbReference type="InterPro" id="IPR050108">
    <property type="entry name" value="CDK"/>
</dbReference>
<feature type="binding site" evidence="10">
    <location>
        <position position="871"/>
    </location>
    <ligand>
        <name>ATP</name>
        <dbReference type="ChEBI" id="CHEBI:30616"/>
    </ligand>
</feature>